<dbReference type="PANTHER" id="PTHR23095:SF45">
    <property type="entry name" value="PARANEOPLASTIC ANTIGEN-LIKE PROTEIN 8B"/>
    <property type="match status" value="1"/>
</dbReference>
<feature type="compositionally biased region" description="Low complexity" evidence="2">
    <location>
        <begin position="532"/>
        <end position="550"/>
    </location>
</feature>
<comment type="similarity">
    <text evidence="1">Belongs to the PNMA family.</text>
</comment>
<dbReference type="Ensembl" id="ENSJJAT00000018839.1">
    <property type="protein sequence ID" value="ENSJJAP00000012355.1"/>
    <property type="gene ID" value="ENSJJAG00000015410.1"/>
</dbReference>
<organism evidence="4 5">
    <name type="scientific">Jaculus jaculus</name>
    <name type="common">Lesser Egyptian jerboa</name>
    <dbReference type="NCBI Taxonomy" id="51337"/>
    <lineage>
        <taxon>Eukaryota</taxon>
        <taxon>Metazoa</taxon>
        <taxon>Chordata</taxon>
        <taxon>Craniata</taxon>
        <taxon>Vertebrata</taxon>
        <taxon>Euteleostomi</taxon>
        <taxon>Mammalia</taxon>
        <taxon>Eutheria</taxon>
        <taxon>Euarchontoglires</taxon>
        <taxon>Glires</taxon>
        <taxon>Rodentia</taxon>
        <taxon>Myomorpha</taxon>
        <taxon>Dipodoidea</taxon>
        <taxon>Dipodidae</taxon>
        <taxon>Dipodinae</taxon>
        <taxon>Jaculus</taxon>
    </lineage>
</organism>
<feature type="compositionally biased region" description="Basic residues" evidence="2">
    <location>
        <begin position="156"/>
        <end position="184"/>
    </location>
</feature>
<dbReference type="Pfam" id="PF20846">
    <property type="entry name" value="PNMA_N"/>
    <property type="match status" value="1"/>
</dbReference>
<feature type="compositionally biased region" description="Low complexity" evidence="2">
    <location>
        <begin position="131"/>
        <end position="140"/>
    </location>
</feature>
<dbReference type="Proteomes" id="UP000694385">
    <property type="component" value="Unassembled WGS sequence"/>
</dbReference>
<feature type="region of interest" description="Disordered" evidence="2">
    <location>
        <begin position="131"/>
        <end position="194"/>
    </location>
</feature>
<evidence type="ECO:0000313" key="5">
    <source>
        <dbReference type="Proteomes" id="UP000694385"/>
    </source>
</evidence>
<evidence type="ECO:0000256" key="2">
    <source>
        <dbReference type="SAM" id="MobiDB-lite"/>
    </source>
</evidence>
<reference evidence="4" key="1">
    <citation type="submission" date="2025-08" db="UniProtKB">
        <authorList>
            <consortium name="Ensembl"/>
        </authorList>
    </citation>
    <scope>IDENTIFICATION</scope>
</reference>
<dbReference type="InterPro" id="IPR048271">
    <property type="entry name" value="PNMA_N"/>
</dbReference>
<accession>A0A8C5KSR2</accession>
<evidence type="ECO:0000256" key="1">
    <source>
        <dbReference type="ARBA" id="ARBA00007024"/>
    </source>
</evidence>
<dbReference type="PANTHER" id="PTHR23095">
    <property type="entry name" value="PARANEOPLASTIC ANTIGEN"/>
    <property type="match status" value="1"/>
</dbReference>
<evidence type="ECO:0000259" key="3">
    <source>
        <dbReference type="Pfam" id="PF20846"/>
    </source>
</evidence>
<name>A0A8C5KSR2_JACJA</name>
<evidence type="ECO:0000313" key="4">
    <source>
        <dbReference type="Ensembl" id="ENSJJAP00000012355.1"/>
    </source>
</evidence>
<dbReference type="OMA" id="MSKDTSG"/>
<feature type="compositionally biased region" description="Acidic residues" evidence="2">
    <location>
        <begin position="495"/>
        <end position="516"/>
    </location>
</feature>
<dbReference type="InterPro" id="IPR026523">
    <property type="entry name" value="PNMA"/>
</dbReference>
<protein>
    <submittedName>
        <fullName evidence="4">PNMA family member 8B</fullName>
    </submittedName>
</protein>
<dbReference type="AlphaFoldDB" id="A0A8C5KSR2"/>
<feature type="compositionally biased region" description="Basic residues" evidence="2">
    <location>
        <begin position="522"/>
        <end position="531"/>
    </location>
</feature>
<sequence>VAMNLLQDWCKELAVEVHRALLVTGIPESLLQEDIEATLRPNLLPLGSYRLRAVRAMGKQKAQAALVEFGDELDHSAVPREIRVEDEVWAVLGKDRGQDARVLRQMRRLLLDERPTDDFRELAVPVALAGAGQAQGSSGQDVNKAGSSGGPAKDGRRGHHHRRGGRQRSRSHQKGKKRGRGGRRARSESEDSSADSLGIVIEEIYAEDLSVDEDQRALYATLQAAAKELAKKWAHGGDQDERESPREFLALVTVTDRASKEETEKDQPQTEAIRLNIKDEKSTVPDLVALLAVRDTPAVDTDGDDSCSDSESLASGEQGPEEAENPEFVAIVAYTDPSDPSAREEMLKIGSVIETLGWGDPKDKKDVLPQVLSVMSKDKSGPRVKVEEAGRQVDAVVLRQAQEDGDLLECISTLAEAEGCPKGKKSPLGLLRGWSAEGHQGGLLELVALLAAQDMVEAVEDEEASRWKGARCNHGSGGLAEVLAFLASRGHLESQEESDESEEEDEEDGGSDESEPADSASKKPRAKRARTGSKSQAQAGAATQAPAATSRARRARRGGRAISPEKKAAGSGPSTEEHQQKKKKKKKGFPGTGTQARVGDPKGQPAAVPKSTPGKKARRGPRRTPKCR</sequence>
<feature type="domain" description="Paraneoplastic antigen Ma-like N-terminal" evidence="3">
    <location>
        <begin position="1"/>
        <end position="92"/>
    </location>
</feature>
<reference evidence="4" key="2">
    <citation type="submission" date="2025-09" db="UniProtKB">
        <authorList>
            <consortium name="Ensembl"/>
        </authorList>
    </citation>
    <scope>IDENTIFICATION</scope>
</reference>
<proteinExistence type="inferred from homology"/>
<gene>
    <name evidence="4" type="primary">Pnma8b</name>
</gene>
<keyword evidence="5" id="KW-1185">Reference proteome</keyword>
<dbReference type="GeneTree" id="ENSGT01030000234522"/>
<feature type="region of interest" description="Disordered" evidence="2">
    <location>
        <begin position="295"/>
        <end position="327"/>
    </location>
</feature>
<feature type="compositionally biased region" description="Basic residues" evidence="2">
    <location>
        <begin position="613"/>
        <end position="628"/>
    </location>
</feature>
<feature type="region of interest" description="Disordered" evidence="2">
    <location>
        <begin position="491"/>
        <end position="628"/>
    </location>
</feature>